<accession>A0A1V3X5T9</accession>
<name>A0A1V3X5T9_MYCKA</name>
<dbReference type="InterPro" id="IPR056911">
    <property type="entry name" value="Phage_Znf_bind_put"/>
</dbReference>
<gene>
    <name evidence="3" type="ORF">BZL29_4653</name>
    <name evidence="2" type="ORF">NIIDMKKI_04710</name>
</gene>
<dbReference type="Proteomes" id="UP000516380">
    <property type="component" value="Chromosome"/>
</dbReference>
<protein>
    <recommendedName>
        <fullName evidence="1">DNA-binding phage zinc finger domain-containing protein</fullName>
    </recommendedName>
</protein>
<dbReference type="GeneID" id="29699927"/>
<reference evidence="3 4" key="1">
    <citation type="submission" date="2017-02" db="EMBL/GenBank/DDBJ databases">
        <title>Complete genome sequences of Mycobacterium kansasii strains isolated from rhesus macaques.</title>
        <authorList>
            <person name="Panda A."/>
            <person name="Nagaraj S."/>
            <person name="Zhao X."/>
            <person name="Tettelin H."/>
            <person name="Detolla L.J."/>
        </authorList>
    </citation>
    <scope>NUCLEOTIDE SEQUENCE [LARGE SCALE GENOMIC DNA]</scope>
    <source>
        <strain evidence="3 4">11-3469</strain>
    </source>
</reference>
<evidence type="ECO:0000313" key="5">
    <source>
        <dbReference type="Proteomes" id="UP000516380"/>
    </source>
</evidence>
<sequence length="99" mass="10526">MTGIPTSCAICDAALLNPHEITGLCQECKLVLRNERMRGHGEPELAADAQDIAASLTQRCGLCGAPPGDACRNTVRPGQPLPGRQVHHYRIPIQKGTSA</sequence>
<evidence type="ECO:0000313" key="4">
    <source>
        <dbReference type="Proteomes" id="UP000188532"/>
    </source>
</evidence>
<reference evidence="2 5" key="2">
    <citation type="submission" date="2020-07" db="EMBL/GenBank/DDBJ databases">
        <title>Mycobacterium kansasii (former subtype) with zoonotic potential isolated from diseased indoor pet cat, Japan.</title>
        <authorList>
            <person name="Fukano H."/>
            <person name="Terazono T."/>
            <person name="Hoshino Y."/>
        </authorList>
    </citation>
    <scope>NUCLEOTIDE SEQUENCE [LARGE SCALE GENOMIC DNA]</scope>
    <source>
        <strain evidence="2 5">Kuro-I</strain>
    </source>
</reference>
<organism evidence="3 4">
    <name type="scientific">Mycobacterium kansasii</name>
    <dbReference type="NCBI Taxonomy" id="1768"/>
    <lineage>
        <taxon>Bacteria</taxon>
        <taxon>Bacillati</taxon>
        <taxon>Actinomycetota</taxon>
        <taxon>Actinomycetes</taxon>
        <taxon>Mycobacteriales</taxon>
        <taxon>Mycobacteriaceae</taxon>
        <taxon>Mycobacterium</taxon>
    </lineage>
</organism>
<dbReference type="Pfam" id="PF24623">
    <property type="entry name" value="Phage_zn_bind_8"/>
    <property type="match status" value="1"/>
</dbReference>
<dbReference type="AlphaFoldDB" id="A0A1V3X5T9"/>
<dbReference type="EMBL" id="AP023343">
    <property type="protein sequence ID" value="BCI85265.1"/>
    <property type="molecule type" value="Genomic_DNA"/>
</dbReference>
<dbReference type="EMBL" id="MVBN01000004">
    <property type="protein sequence ID" value="OOK74614.1"/>
    <property type="molecule type" value="Genomic_DNA"/>
</dbReference>
<evidence type="ECO:0000313" key="2">
    <source>
        <dbReference type="EMBL" id="BCI85265.1"/>
    </source>
</evidence>
<dbReference type="Proteomes" id="UP000188532">
    <property type="component" value="Unassembled WGS sequence"/>
</dbReference>
<evidence type="ECO:0000313" key="3">
    <source>
        <dbReference type="EMBL" id="OOK74614.1"/>
    </source>
</evidence>
<dbReference type="RefSeq" id="WP_051404528.1">
    <property type="nucleotide sequence ID" value="NZ_BLYZ01000002.1"/>
</dbReference>
<proteinExistence type="predicted"/>
<keyword evidence="5" id="KW-1185">Reference proteome</keyword>
<evidence type="ECO:0000259" key="1">
    <source>
        <dbReference type="Pfam" id="PF24623"/>
    </source>
</evidence>
<feature type="domain" description="DNA-binding phage zinc finger" evidence="1">
    <location>
        <begin position="53"/>
        <end position="91"/>
    </location>
</feature>